<feature type="transmembrane region" description="Helical" evidence="1">
    <location>
        <begin position="51"/>
        <end position="70"/>
    </location>
</feature>
<dbReference type="PANTHER" id="PTHR37299:SF1">
    <property type="entry name" value="STAGE 0 SPORULATION PROTEIN A HOMOLOG"/>
    <property type="match status" value="1"/>
</dbReference>
<dbReference type="Pfam" id="PF04397">
    <property type="entry name" value="LytTR"/>
    <property type="match status" value="1"/>
</dbReference>
<keyword evidence="1" id="KW-0472">Membrane</keyword>
<evidence type="ECO:0000313" key="3">
    <source>
        <dbReference type="EMBL" id="MDU8885961.1"/>
    </source>
</evidence>
<keyword evidence="1" id="KW-1133">Transmembrane helix</keyword>
<gene>
    <name evidence="3" type="ORF">RXV94_07295</name>
</gene>
<feature type="transmembrane region" description="Helical" evidence="1">
    <location>
        <begin position="135"/>
        <end position="153"/>
    </location>
</feature>
<name>A0ABU3U6C9_9FLAO</name>
<dbReference type="RefSeq" id="WP_316661887.1">
    <property type="nucleotide sequence ID" value="NZ_JAWHTF010000003.1"/>
</dbReference>
<accession>A0ABU3U6C9</accession>
<feature type="domain" description="HTH LytTR-type" evidence="2">
    <location>
        <begin position="190"/>
        <end position="292"/>
    </location>
</feature>
<evidence type="ECO:0000313" key="4">
    <source>
        <dbReference type="Proteomes" id="UP001268651"/>
    </source>
</evidence>
<feature type="transmembrane region" description="Helical" evidence="1">
    <location>
        <begin position="90"/>
        <end position="112"/>
    </location>
</feature>
<proteinExistence type="predicted"/>
<dbReference type="PROSITE" id="PS50930">
    <property type="entry name" value="HTH_LYTTR"/>
    <property type="match status" value="1"/>
</dbReference>
<dbReference type="Gene3D" id="2.40.50.1020">
    <property type="entry name" value="LytTr DNA-binding domain"/>
    <property type="match status" value="1"/>
</dbReference>
<protein>
    <submittedName>
        <fullName evidence="3">LytTR family DNA-binding domain-containing protein</fullName>
    </submittedName>
</protein>
<keyword evidence="3" id="KW-0238">DNA-binding</keyword>
<dbReference type="InterPro" id="IPR007492">
    <property type="entry name" value="LytTR_DNA-bd_dom"/>
</dbReference>
<dbReference type="SMART" id="SM00850">
    <property type="entry name" value="LytTR"/>
    <property type="match status" value="1"/>
</dbReference>
<sequence>MGRFKDSFINLKRTIVIILIVLCVAITFESFQQVYYINRYQLAEDVTFFGVVKYQALRWLVWLMLSYVLYRYAKSNASKANLSTLDILKYILLIASLVLLGIIIISILQFLVSDTTFNLNLLFGVFIPFFTFQKAPIYTLGYIAVAIILNLHFANIKLQIDVLELAELKKTNQNLYNKFSATNDDKTNILNIKIGNNHKIILVNDISWIEADDYCVKVHTANLKVYTMRSSLKSLEEKLNGNFLRVHRKAIVNMNVAKELKLSQPPCLILKNNEEIPVSKSNLKVVKDFISK</sequence>
<dbReference type="InterPro" id="IPR046947">
    <property type="entry name" value="LytR-like"/>
</dbReference>
<keyword evidence="1" id="KW-0812">Transmembrane</keyword>
<reference evidence="3 4" key="1">
    <citation type="submission" date="2023-10" db="EMBL/GenBank/DDBJ databases">
        <title>Marimonas sp. nov. isolated from tidal mud flat.</title>
        <authorList>
            <person name="Jaincy N.J."/>
            <person name="Srinivasan S."/>
            <person name="Lee S.-S."/>
        </authorList>
    </citation>
    <scope>NUCLEOTIDE SEQUENCE [LARGE SCALE GENOMIC DNA]</scope>
    <source>
        <strain evidence="3 4">MJ-SS3</strain>
    </source>
</reference>
<keyword evidence="4" id="KW-1185">Reference proteome</keyword>
<evidence type="ECO:0000256" key="1">
    <source>
        <dbReference type="SAM" id="Phobius"/>
    </source>
</evidence>
<dbReference type="PANTHER" id="PTHR37299">
    <property type="entry name" value="TRANSCRIPTIONAL REGULATOR-RELATED"/>
    <property type="match status" value="1"/>
</dbReference>
<comment type="caution">
    <text evidence="3">The sequence shown here is derived from an EMBL/GenBank/DDBJ whole genome shotgun (WGS) entry which is preliminary data.</text>
</comment>
<feature type="transmembrane region" description="Helical" evidence="1">
    <location>
        <begin position="12"/>
        <end position="31"/>
    </location>
</feature>
<dbReference type="EMBL" id="JAWHTF010000003">
    <property type="protein sequence ID" value="MDU8885961.1"/>
    <property type="molecule type" value="Genomic_DNA"/>
</dbReference>
<organism evidence="3 4">
    <name type="scientific">Gilvirhabdus luticola</name>
    <dbReference type="NCBI Taxonomy" id="3079858"/>
    <lineage>
        <taxon>Bacteria</taxon>
        <taxon>Pseudomonadati</taxon>
        <taxon>Bacteroidota</taxon>
        <taxon>Flavobacteriia</taxon>
        <taxon>Flavobacteriales</taxon>
        <taxon>Flavobacteriaceae</taxon>
        <taxon>Gilvirhabdus</taxon>
    </lineage>
</organism>
<dbReference type="Proteomes" id="UP001268651">
    <property type="component" value="Unassembled WGS sequence"/>
</dbReference>
<dbReference type="GO" id="GO:0003677">
    <property type="term" value="F:DNA binding"/>
    <property type="evidence" value="ECO:0007669"/>
    <property type="project" value="UniProtKB-KW"/>
</dbReference>
<evidence type="ECO:0000259" key="2">
    <source>
        <dbReference type="PROSITE" id="PS50930"/>
    </source>
</evidence>